<keyword evidence="9" id="KW-0067">ATP-binding</keyword>
<gene>
    <name evidence="14" type="ORF">MICPUCDRAFT_27168</name>
</gene>
<dbReference type="GO" id="GO:0071590">
    <property type="term" value="P:nicotinamide riboside biosynthetic process"/>
    <property type="evidence" value="ECO:0007669"/>
    <property type="project" value="TreeGrafter"/>
</dbReference>
<dbReference type="STRING" id="564608.C1MU32"/>
<protein>
    <recommendedName>
        <fullName evidence="5">IMP-specific 5'-nucleotidase 1</fullName>
        <ecNumber evidence="4">3.1.3.99</ecNumber>
    </recommendedName>
</protein>
<comment type="similarity">
    <text evidence="2">Belongs to the ISN1 family.</text>
</comment>
<feature type="compositionally biased region" description="Basic and acidic residues" evidence="13">
    <location>
        <begin position="149"/>
        <end position="172"/>
    </location>
</feature>
<keyword evidence="6" id="KW-0479">Metal-binding</keyword>
<dbReference type="GO" id="GO:0009117">
    <property type="term" value="P:nucleotide metabolic process"/>
    <property type="evidence" value="ECO:0007669"/>
    <property type="project" value="UniProtKB-KW"/>
</dbReference>
<dbReference type="InterPro" id="IPR009453">
    <property type="entry name" value="ISN1"/>
</dbReference>
<evidence type="ECO:0000256" key="8">
    <source>
        <dbReference type="ARBA" id="ARBA00022801"/>
    </source>
</evidence>
<dbReference type="EMBL" id="GG663740">
    <property type="protein sequence ID" value="EEH56256.1"/>
    <property type="molecule type" value="Genomic_DNA"/>
</dbReference>
<dbReference type="InterPro" id="IPR023214">
    <property type="entry name" value="HAD_sf"/>
</dbReference>
<dbReference type="OrthoDB" id="185373at2759"/>
<evidence type="ECO:0000256" key="4">
    <source>
        <dbReference type="ARBA" id="ARBA00012894"/>
    </source>
</evidence>
<dbReference type="InterPro" id="IPR036412">
    <property type="entry name" value="HAD-like_sf"/>
</dbReference>
<evidence type="ECO:0000256" key="5">
    <source>
        <dbReference type="ARBA" id="ARBA00015544"/>
    </source>
</evidence>
<dbReference type="GeneID" id="9684579"/>
<dbReference type="KEGG" id="mpp:MICPUCDRAFT_27168"/>
<evidence type="ECO:0000256" key="11">
    <source>
        <dbReference type="ARBA" id="ARBA00023080"/>
    </source>
</evidence>
<dbReference type="AlphaFoldDB" id="C1MU32"/>
<proteinExistence type="inferred from homology"/>
<keyword evidence="11" id="KW-0546">Nucleotide metabolism</keyword>
<dbReference type="GO" id="GO:0005524">
    <property type="term" value="F:ATP binding"/>
    <property type="evidence" value="ECO:0007669"/>
    <property type="project" value="UniProtKB-KW"/>
</dbReference>
<accession>C1MU32</accession>
<evidence type="ECO:0000256" key="3">
    <source>
        <dbReference type="ARBA" id="ARBA00011881"/>
    </source>
</evidence>
<reference evidence="14 15" key="1">
    <citation type="journal article" date="2009" name="Science">
        <title>Green evolution and dynamic adaptations revealed by genomes of the marine picoeukaryotes Micromonas.</title>
        <authorList>
            <person name="Worden A.Z."/>
            <person name="Lee J.H."/>
            <person name="Mock T."/>
            <person name="Rouze P."/>
            <person name="Simmons M.P."/>
            <person name="Aerts A.L."/>
            <person name="Allen A.E."/>
            <person name="Cuvelier M.L."/>
            <person name="Derelle E."/>
            <person name="Everett M.V."/>
            <person name="Foulon E."/>
            <person name="Grimwood J."/>
            <person name="Gundlach H."/>
            <person name="Henrissat B."/>
            <person name="Napoli C."/>
            <person name="McDonald S.M."/>
            <person name="Parker M.S."/>
            <person name="Rombauts S."/>
            <person name="Salamov A."/>
            <person name="Von Dassow P."/>
            <person name="Badger J.H."/>
            <person name="Coutinho P.M."/>
            <person name="Demir E."/>
            <person name="Dubchak I."/>
            <person name="Gentemann C."/>
            <person name="Eikrem W."/>
            <person name="Gready J.E."/>
            <person name="John U."/>
            <person name="Lanier W."/>
            <person name="Lindquist E.A."/>
            <person name="Lucas S."/>
            <person name="Mayer K.F."/>
            <person name="Moreau H."/>
            <person name="Not F."/>
            <person name="Otillar R."/>
            <person name="Panaud O."/>
            <person name="Pangilinan J."/>
            <person name="Paulsen I."/>
            <person name="Piegu B."/>
            <person name="Poliakov A."/>
            <person name="Robbens S."/>
            <person name="Schmutz J."/>
            <person name="Toulza E."/>
            <person name="Wyss T."/>
            <person name="Zelensky A."/>
            <person name="Zhou K."/>
            <person name="Armbrust E.V."/>
            <person name="Bhattacharya D."/>
            <person name="Goodenough U.W."/>
            <person name="Van de Peer Y."/>
            <person name="Grigoriev I.V."/>
        </authorList>
    </citation>
    <scope>NUCLEOTIDE SEQUENCE [LARGE SCALE GENOMIC DNA]</scope>
    <source>
        <strain evidence="14 15">CCMP1545</strain>
    </source>
</reference>
<evidence type="ECO:0000256" key="6">
    <source>
        <dbReference type="ARBA" id="ARBA00022723"/>
    </source>
</evidence>
<comment type="subunit">
    <text evidence="3">Homotetramer.</text>
</comment>
<dbReference type="PANTHER" id="PTHR28213">
    <property type="entry name" value="IMP-SPECIFIC 5'-NUCLEOTIDASE 1"/>
    <property type="match status" value="1"/>
</dbReference>
<name>C1MU32_MICPC</name>
<evidence type="ECO:0000256" key="2">
    <source>
        <dbReference type="ARBA" id="ARBA00005307"/>
    </source>
</evidence>
<feature type="compositionally biased region" description="Low complexity" evidence="13">
    <location>
        <begin position="1"/>
        <end position="21"/>
    </location>
</feature>
<keyword evidence="8" id="KW-0378">Hydrolase</keyword>
<evidence type="ECO:0000256" key="13">
    <source>
        <dbReference type="SAM" id="MobiDB-lite"/>
    </source>
</evidence>
<dbReference type="SUPFAM" id="SSF56784">
    <property type="entry name" value="HAD-like"/>
    <property type="match status" value="1"/>
</dbReference>
<keyword evidence="7" id="KW-0547">Nucleotide-binding</keyword>
<dbReference type="GO" id="GO:0006190">
    <property type="term" value="P:inosine salvage"/>
    <property type="evidence" value="ECO:0007669"/>
    <property type="project" value="InterPro"/>
</dbReference>
<feature type="region of interest" description="Disordered" evidence="13">
    <location>
        <begin position="1"/>
        <end position="178"/>
    </location>
</feature>
<dbReference type="GO" id="GO:0008253">
    <property type="term" value="F:5'-nucleotidase activity"/>
    <property type="evidence" value="ECO:0007669"/>
    <property type="project" value="InterPro"/>
</dbReference>
<dbReference type="Pfam" id="PF06437">
    <property type="entry name" value="ISN1"/>
    <property type="match status" value="1"/>
</dbReference>
<dbReference type="PANTHER" id="PTHR28213:SF1">
    <property type="entry name" value="IMP-SPECIFIC 5'-NUCLEOTIDASE 1"/>
    <property type="match status" value="1"/>
</dbReference>
<dbReference type="RefSeq" id="XP_003059124.1">
    <property type="nucleotide sequence ID" value="XM_003059078.1"/>
</dbReference>
<organism evidence="15">
    <name type="scientific">Micromonas pusilla (strain CCMP1545)</name>
    <name type="common">Picoplanktonic green alga</name>
    <dbReference type="NCBI Taxonomy" id="564608"/>
    <lineage>
        <taxon>Eukaryota</taxon>
        <taxon>Viridiplantae</taxon>
        <taxon>Chlorophyta</taxon>
        <taxon>Mamiellophyceae</taxon>
        <taxon>Mamiellales</taxon>
        <taxon>Mamiellaceae</taxon>
        <taxon>Micromonas</taxon>
    </lineage>
</organism>
<sequence>MALLAGAPGGAVARVSATAAAPRERNTAATIVARPPARRGSRVVMRAGQRQPPSRGDDPGMKKKKKPAAARRERDALGEVLRVMGDSATARASSVEAPLDEERADKPAGGRGARRGTADGNNDGDGGSDAFGMEDGEKKTPTPAYDASGAEKERVVKRATERKSSDVERSQDWSEAAQAREVGRAAQYMRDLISRQVKSNNLSRAGSLADSTVLRRKGRLKEQDPFIEFIVDLFKTHETEEALAKAEKWLDAAIAMPPTKRRFANIYRQVPKLGYFFHALPLSKALAEYDEFCALTKRKYVRPNFAEVRHIINIAQVHASAREVKLVTFDADGTLYADGKHFEEDNQMIDKIIQLMEVGVHVAIVTAAGYPGDAKKFEQRLRGLLDSFKSARLSADVRKRFHVMGGECNYLLEVNDEYELEFVPNEKWRDVDSMTREMYWFAQSEEGRKKVDAFLDRAEKFLTDEAEHLQIDVDVMRKEYAVGVLPRSGTVYENLEEISIGAMIELSDAEVPYCAFNGGNDVFVDVGNKNIGLVTLMKFLGYEGHQTLHVGDRFTSTGNDTKVRDACSILWVASPDETTFFMRLLYRDIVNMRVL</sequence>
<comment type="cofactor">
    <cofactor evidence="1">
        <name>Mg(2+)</name>
        <dbReference type="ChEBI" id="CHEBI:18420"/>
    </cofactor>
</comment>
<evidence type="ECO:0000256" key="7">
    <source>
        <dbReference type="ARBA" id="ARBA00022741"/>
    </source>
</evidence>
<dbReference type="GO" id="GO:0000287">
    <property type="term" value="F:magnesium ion binding"/>
    <property type="evidence" value="ECO:0007669"/>
    <property type="project" value="InterPro"/>
</dbReference>
<evidence type="ECO:0000313" key="14">
    <source>
        <dbReference type="EMBL" id="EEH56256.1"/>
    </source>
</evidence>
<dbReference type="GO" id="GO:0071592">
    <property type="term" value="P:nicotinic acid riboside biosynthetic process"/>
    <property type="evidence" value="ECO:0007669"/>
    <property type="project" value="TreeGrafter"/>
</dbReference>
<keyword evidence="10" id="KW-0460">Magnesium</keyword>
<dbReference type="Gene3D" id="3.40.50.1000">
    <property type="entry name" value="HAD superfamily/HAD-like"/>
    <property type="match status" value="1"/>
</dbReference>
<keyword evidence="15" id="KW-1185">Reference proteome</keyword>
<dbReference type="EC" id="3.1.3.99" evidence="4"/>
<evidence type="ECO:0000313" key="15">
    <source>
        <dbReference type="Proteomes" id="UP000001876"/>
    </source>
</evidence>
<dbReference type="Proteomes" id="UP000001876">
    <property type="component" value="Unassembled WGS sequence"/>
</dbReference>
<comment type="catalytic activity">
    <reaction evidence="12">
        <text>IMP + H2O = inosine + phosphate</text>
        <dbReference type="Rhea" id="RHEA:27718"/>
        <dbReference type="ChEBI" id="CHEBI:15377"/>
        <dbReference type="ChEBI" id="CHEBI:17596"/>
        <dbReference type="ChEBI" id="CHEBI:43474"/>
        <dbReference type="ChEBI" id="CHEBI:58053"/>
        <dbReference type="EC" id="3.1.3.99"/>
    </reaction>
</comment>
<evidence type="ECO:0000256" key="12">
    <source>
        <dbReference type="ARBA" id="ARBA00047413"/>
    </source>
</evidence>
<dbReference type="OMA" id="EYELEFV"/>
<evidence type="ECO:0000256" key="10">
    <source>
        <dbReference type="ARBA" id="ARBA00022842"/>
    </source>
</evidence>
<evidence type="ECO:0000256" key="1">
    <source>
        <dbReference type="ARBA" id="ARBA00001946"/>
    </source>
</evidence>
<dbReference type="eggNOG" id="ENOG502QR24">
    <property type="taxonomic scope" value="Eukaryota"/>
</dbReference>
<evidence type="ECO:0000256" key="9">
    <source>
        <dbReference type="ARBA" id="ARBA00022840"/>
    </source>
</evidence>